<organism evidence="2 3">
    <name type="scientific">Pseudokineococcus marinus</name>
    <dbReference type="NCBI Taxonomy" id="351215"/>
    <lineage>
        <taxon>Bacteria</taxon>
        <taxon>Bacillati</taxon>
        <taxon>Actinomycetota</taxon>
        <taxon>Actinomycetes</taxon>
        <taxon>Kineosporiales</taxon>
        <taxon>Kineosporiaceae</taxon>
        <taxon>Pseudokineococcus</taxon>
    </lineage>
</organism>
<accession>A0A849BVD5</accession>
<name>A0A849BVD5_9ACTN</name>
<feature type="compositionally biased region" description="Basic and acidic residues" evidence="1">
    <location>
        <begin position="53"/>
        <end position="68"/>
    </location>
</feature>
<sequence length="174" mass="18424">MRRAAAADRLARSGLLDPASSVLLAVAAADALGEGEEVGDAAPEGSGEEGPDEEGRRAAGRDGGRRDAGAATGPGRLTAERERAESDLSAALRAALPPEVLVPLGQDPSAAPLLEDLAAECRRLRLARRFSNEAQVQVRRRRRSRLVRWGRLAGRAPEPRTFEVDDEPPPGLLP</sequence>
<reference evidence="2 3" key="1">
    <citation type="submission" date="2020-05" db="EMBL/GenBank/DDBJ databases">
        <title>MicrobeNet Type strains.</title>
        <authorList>
            <person name="Nicholson A.C."/>
        </authorList>
    </citation>
    <scope>NUCLEOTIDE SEQUENCE [LARGE SCALE GENOMIC DNA]</scope>
    <source>
        <strain evidence="2 3">JCM 14547</strain>
    </source>
</reference>
<keyword evidence="3" id="KW-1185">Reference proteome</keyword>
<dbReference type="AlphaFoldDB" id="A0A849BVD5"/>
<gene>
    <name evidence="2" type="ORF">HLB09_14920</name>
</gene>
<comment type="caution">
    <text evidence="2">The sequence shown here is derived from an EMBL/GenBank/DDBJ whole genome shotgun (WGS) entry which is preliminary data.</text>
</comment>
<protein>
    <submittedName>
        <fullName evidence="2">Uncharacterized protein</fullName>
    </submittedName>
</protein>
<dbReference type="EMBL" id="JABEMA010000329">
    <property type="protein sequence ID" value="NNH24354.1"/>
    <property type="molecule type" value="Genomic_DNA"/>
</dbReference>
<evidence type="ECO:0000313" key="3">
    <source>
        <dbReference type="Proteomes" id="UP000555552"/>
    </source>
</evidence>
<feature type="region of interest" description="Disordered" evidence="1">
    <location>
        <begin position="34"/>
        <end position="88"/>
    </location>
</feature>
<evidence type="ECO:0000313" key="2">
    <source>
        <dbReference type="EMBL" id="NNH24354.1"/>
    </source>
</evidence>
<evidence type="ECO:0000256" key="1">
    <source>
        <dbReference type="SAM" id="MobiDB-lite"/>
    </source>
</evidence>
<proteinExistence type="predicted"/>
<dbReference type="Proteomes" id="UP000555552">
    <property type="component" value="Unassembled WGS sequence"/>
</dbReference>